<dbReference type="EMBL" id="CP036426">
    <property type="protein sequence ID" value="QDV37765.1"/>
    <property type="molecule type" value="Genomic_DNA"/>
</dbReference>
<dbReference type="PANTHER" id="PTHR30383:SF5">
    <property type="entry name" value="SGNH HYDROLASE-TYPE ESTERASE DOMAIN-CONTAINING PROTEIN"/>
    <property type="match status" value="1"/>
</dbReference>
<feature type="domain" description="SGNH hydrolase-type esterase" evidence="3">
    <location>
        <begin position="78"/>
        <end position="243"/>
    </location>
</feature>
<dbReference type="InterPro" id="IPR013830">
    <property type="entry name" value="SGNH_hydro"/>
</dbReference>
<evidence type="ECO:0000256" key="2">
    <source>
        <dbReference type="SAM" id="SignalP"/>
    </source>
</evidence>
<keyword evidence="2" id="KW-0732">Signal</keyword>
<dbReference type="InterPro" id="IPR051532">
    <property type="entry name" value="Ester_Hydrolysis_Enzymes"/>
</dbReference>
<evidence type="ECO:0000256" key="1">
    <source>
        <dbReference type="SAM" id="MobiDB-lite"/>
    </source>
</evidence>
<dbReference type="GO" id="GO:0004622">
    <property type="term" value="F:phosphatidylcholine lysophospholipase activity"/>
    <property type="evidence" value="ECO:0007669"/>
    <property type="project" value="TreeGrafter"/>
</dbReference>
<dbReference type="AlphaFoldDB" id="A0A518HA81"/>
<dbReference type="SUPFAM" id="SSF52266">
    <property type="entry name" value="SGNH hydrolase"/>
    <property type="match status" value="1"/>
</dbReference>
<dbReference type="KEGG" id="tpla:ElP_57110"/>
<keyword evidence="4" id="KW-0378">Hydrolase</keyword>
<feature type="signal peptide" evidence="2">
    <location>
        <begin position="1"/>
        <end position="22"/>
    </location>
</feature>
<reference evidence="4 5" key="1">
    <citation type="submission" date="2019-02" db="EMBL/GenBank/DDBJ databases">
        <title>Deep-cultivation of Planctomycetes and their phenomic and genomic characterization uncovers novel biology.</title>
        <authorList>
            <person name="Wiegand S."/>
            <person name="Jogler M."/>
            <person name="Boedeker C."/>
            <person name="Pinto D."/>
            <person name="Vollmers J."/>
            <person name="Rivas-Marin E."/>
            <person name="Kohn T."/>
            <person name="Peeters S.H."/>
            <person name="Heuer A."/>
            <person name="Rast P."/>
            <person name="Oberbeckmann S."/>
            <person name="Bunk B."/>
            <person name="Jeske O."/>
            <person name="Meyerdierks A."/>
            <person name="Storesund J.E."/>
            <person name="Kallscheuer N."/>
            <person name="Luecker S."/>
            <person name="Lage O.M."/>
            <person name="Pohl T."/>
            <person name="Merkel B.J."/>
            <person name="Hornburger P."/>
            <person name="Mueller R.-W."/>
            <person name="Bruemmer F."/>
            <person name="Labrenz M."/>
            <person name="Spormann A.M."/>
            <person name="Op den Camp H."/>
            <person name="Overmann J."/>
            <person name="Amann R."/>
            <person name="Jetten M.S.M."/>
            <person name="Mascher T."/>
            <person name="Medema M.H."/>
            <person name="Devos D.P."/>
            <person name="Kaster A.-K."/>
            <person name="Ovreas L."/>
            <person name="Rohde M."/>
            <person name="Galperin M.Y."/>
            <person name="Jogler C."/>
        </authorList>
    </citation>
    <scope>NUCLEOTIDE SEQUENCE [LARGE SCALE GENOMIC DNA]</scope>
    <source>
        <strain evidence="4 5">ElP</strain>
    </source>
</reference>
<feature type="region of interest" description="Disordered" evidence="1">
    <location>
        <begin position="27"/>
        <end position="47"/>
    </location>
</feature>
<gene>
    <name evidence="4" type="ORF">ElP_57110</name>
</gene>
<sequence precursor="true">MIHKQHRMGVVAAALLASSASAAVTQSLGAPADRRGQRDEPEASKPAPVDLGALFRMHYDTRVRSFREQNLAYKNVVLLGDSITEGFEVTTYFPGRRVLNRGIGGDVIGNALPADDPRGVLRRLDCSVFDCAATDVFVMIGINDLNSGRDVDQMEEGYREILRRIKDRAPALRVHVQSLLPTRGEFAARNEPIREFNRRLGRLAEEFGTHFLNLHPLFTDADGQLKPDYTEDGLHLTEAGYRAWQAEVGRVMGWDTGLAQAPEIRPQP</sequence>
<dbReference type="RefSeq" id="WP_197446434.1">
    <property type="nucleotide sequence ID" value="NZ_CP036426.1"/>
</dbReference>
<dbReference type="InterPro" id="IPR036514">
    <property type="entry name" value="SGNH_hydro_sf"/>
</dbReference>
<evidence type="ECO:0000313" key="5">
    <source>
        <dbReference type="Proteomes" id="UP000317835"/>
    </source>
</evidence>
<dbReference type="Gene3D" id="3.40.50.1110">
    <property type="entry name" value="SGNH hydrolase"/>
    <property type="match status" value="1"/>
</dbReference>
<proteinExistence type="predicted"/>
<feature type="compositionally biased region" description="Basic and acidic residues" evidence="1">
    <location>
        <begin position="32"/>
        <end position="43"/>
    </location>
</feature>
<evidence type="ECO:0000313" key="4">
    <source>
        <dbReference type="EMBL" id="QDV37765.1"/>
    </source>
</evidence>
<name>A0A518HA81_9BACT</name>
<accession>A0A518HA81</accession>
<feature type="chain" id="PRO_5022048866" evidence="2">
    <location>
        <begin position="23"/>
        <end position="268"/>
    </location>
</feature>
<organism evidence="4 5">
    <name type="scientific">Tautonia plasticadhaerens</name>
    <dbReference type="NCBI Taxonomy" id="2527974"/>
    <lineage>
        <taxon>Bacteria</taxon>
        <taxon>Pseudomonadati</taxon>
        <taxon>Planctomycetota</taxon>
        <taxon>Planctomycetia</taxon>
        <taxon>Isosphaerales</taxon>
        <taxon>Isosphaeraceae</taxon>
        <taxon>Tautonia</taxon>
    </lineage>
</organism>
<keyword evidence="5" id="KW-1185">Reference proteome</keyword>
<dbReference type="PANTHER" id="PTHR30383">
    <property type="entry name" value="THIOESTERASE 1/PROTEASE 1/LYSOPHOSPHOLIPASE L1"/>
    <property type="match status" value="1"/>
</dbReference>
<protein>
    <submittedName>
        <fullName evidence="4">GDSL-like Lipase/Acylhydrolase</fullName>
    </submittedName>
</protein>
<dbReference type="Proteomes" id="UP000317835">
    <property type="component" value="Chromosome"/>
</dbReference>
<dbReference type="Pfam" id="PF13472">
    <property type="entry name" value="Lipase_GDSL_2"/>
    <property type="match status" value="1"/>
</dbReference>
<evidence type="ECO:0000259" key="3">
    <source>
        <dbReference type="Pfam" id="PF13472"/>
    </source>
</evidence>